<evidence type="ECO:0000313" key="1">
    <source>
        <dbReference type="EMBL" id="CAI0382527.1"/>
    </source>
</evidence>
<reference evidence="1" key="1">
    <citation type="submission" date="2022-08" db="EMBL/GenBank/DDBJ databases">
        <authorList>
            <person name="Gutierrez-Valencia J."/>
        </authorList>
    </citation>
    <scope>NUCLEOTIDE SEQUENCE</scope>
</reference>
<gene>
    <name evidence="1" type="ORF">LITE_LOCUS3598</name>
</gene>
<name>A0AAV0HBE5_9ROSI</name>
<accession>A0AAV0HBE5</accession>
<dbReference type="EMBL" id="CAMGYJ010000002">
    <property type="protein sequence ID" value="CAI0382527.1"/>
    <property type="molecule type" value="Genomic_DNA"/>
</dbReference>
<keyword evidence="2" id="KW-1185">Reference proteome</keyword>
<protein>
    <submittedName>
        <fullName evidence="1">Uncharacterized protein</fullName>
    </submittedName>
</protein>
<evidence type="ECO:0000313" key="2">
    <source>
        <dbReference type="Proteomes" id="UP001154282"/>
    </source>
</evidence>
<organism evidence="1 2">
    <name type="scientific">Linum tenue</name>
    <dbReference type="NCBI Taxonomy" id="586396"/>
    <lineage>
        <taxon>Eukaryota</taxon>
        <taxon>Viridiplantae</taxon>
        <taxon>Streptophyta</taxon>
        <taxon>Embryophyta</taxon>
        <taxon>Tracheophyta</taxon>
        <taxon>Spermatophyta</taxon>
        <taxon>Magnoliopsida</taxon>
        <taxon>eudicotyledons</taxon>
        <taxon>Gunneridae</taxon>
        <taxon>Pentapetalae</taxon>
        <taxon>rosids</taxon>
        <taxon>fabids</taxon>
        <taxon>Malpighiales</taxon>
        <taxon>Linaceae</taxon>
        <taxon>Linum</taxon>
    </lineage>
</organism>
<proteinExistence type="predicted"/>
<sequence>MGRSWLSLRSATPS</sequence>
<dbReference type="Proteomes" id="UP001154282">
    <property type="component" value="Unassembled WGS sequence"/>
</dbReference>
<comment type="caution">
    <text evidence="1">The sequence shown here is derived from an EMBL/GenBank/DDBJ whole genome shotgun (WGS) entry which is preliminary data.</text>
</comment>